<protein>
    <recommendedName>
        <fullName evidence="4 12">Ribosomal RNA small subunit methyltransferase E</fullName>
        <ecNumber evidence="3 12">2.1.1.193</ecNumber>
    </recommendedName>
</protein>
<evidence type="ECO:0000256" key="11">
    <source>
        <dbReference type="ARBA" id="ARBA00047944"/>
    </source>
</evidence>
<organism evidence="14 15">
    <name type="scientific">Lapidilactobacillus achengensis</name>
    <dbReference type="NCBI Taxonomy" id="2486000"/>
    <lineage>
        <taxon>Bacteria</taxon>
        <taxon>Bacillati</taxon>
        <taxon>Bacillota</taxon>
        <taxon>Bacilli</taxon>
        <taxon>Lactobacillales</taxon>
        <taxon>Lactobacillaceae</taxon>
        <taxon>Lapidilactobacillus</taxon>
    </lineage>
</organism>
<comment type="catalytic activity">
    <reaction evidence="11 12">
        <text>uridine(1498) in 16S rRNA + S-adenosyl-L-methionine = N(3)-methyluridine(1498) in 16S rRNA + S-adenosyl-L-homocysteine + H(+)</text>
        <dbReference type="Rhea" id="RHEA:42920"/>
        <dbReference type="Rhea" id="RHEA-COMP:10283"/>
        <dbReference type="Rhea" id="RHEA-COMP:10284"/>
        <dbReference type="ChEBI" id="CHEBI:15378"/>
        <dbReference type="ChEBI" id="CHEBI:57856"/>
        <dbReference type="ChEBI" id="CHEBI:59789"/>
        <dbReference type="ChEBI" id="CHEBI:65315"/>
        <dbReference type="ChEBI" id="CHEBI:74502"/>
        <dbReference type="EC" id="2.1.1.193"/>
    </reaction>
</comment>
<evidence type="ECO:0000256" key="7">
    <source>
        <dbReference type="ARBA" id="ARBA00022603"/>
    </source>
</evidence>
<dbReference type="SUPFAM" id="SSF88697">
    <property type="entry name" value="PUA domain-like"/>
    <property type="match status" value="1"/>
</dbReference>
<keyword evidence="6 12" id="KW-0698">rRNA processing</keyword>
<keyword evidence="15" id="KW-1185">Reference proteome</keyword>
<dbReference type="InterPro" id="IPR046886">
    <property type="entry name" value="RsmE_MTase_dom"/>
</dbReference>
<dbReference type="InterPro" id="IPR015947">
    <property type="entry name" value="PUA-like_sf"/>
</dbReference>
<proteinExistence type="inferred from homology"/>
<evidence type="ECO:0000256" key="1">
    <source>
        <dbReference type="ARBA" id="ARBA00004496"/>
    </source>
</evidence>
<keyword evidence="7 12" id="KW-0489">Methyltransferase</keyword>
<evidence type="ECO:0000256" key="12">
    <source>
        <dbReference type="PIRNR" id="PIRNR015601"/>
    </source>
</evidence>
<dbReference type="RefSeq" id="WP_125596082.1">
    <property type="nucleotide sequence ID" value="NZ_JBHSSM010000015.1"/>
</dbReference>
<evidence type="ECO:0000256" key="4">
    <source>
        <dbReference type="ARBA" id="ARBA00013673"/>
    </source>
</evidence>
<evidence type="ECO:0000313" key="15">
    <source>
        <dbReference type="Proteomes" id="UP001596310"/>
    </source>
</evidence>
<reference evidence="15" key="1">
    <citation type="journal article" date="2019" name="Int. J. Syst. Evol. Microbiol.">
        <title>The Global Catalogue of Microorganisms (GCM) 10K type strain sequencing project: providing services to taxonomists for standard genome sequencing and annotation.</title>
        <authorList>
            <consortium name="The Broad Institute Genomics Platform"/>
            <consortium name="The Broad Institute Genome Sequencing Center for Infectious Disease"/>
            <person name="Wu L."/>
            <person name="Ma J."/>
        </authorList>
    </citation>
    <scope>NUCLEOTIDE SEQUENCE [LARGE SCALE GENOMIC DNA]</scope>
    <source>
        <strain evidence="15">CCM 8897</strain>
    </source>
</reference>
<comment type="caution">
    <text evidence="14">The sequence shown here is derived from an EMBL/GenBank/DDBJ whole genome shotgun (WGS) entry which is preliminary data.</text>
</comment>
<dbReference type="EC" id="2.1.1.193" evidence="3 12"/>
<evidence type="ECO:0000259" key="13">
    <source>
        <dbReference type="Pfam" id="PF04452"/>
    </source>
</evidence>
<dbReference type="PANTHER" id="PTHR30027:SF3">
    <property type="entry name" value="16S RRNA (URACIL(1498)-N(3))-METHYLTRANSFERASE"/>
    <property type="match status" value="1"/>
</dbReference>
<dbReference type="GO" id="GO:0032259">
    <property type="term" value="P:methylation"/>
    <property type="evidence" value="ECO:0007669"/>
    <property type="project" value="UniProtKB-KW"/>
</dbReference>
<comment type="function">
    <text evidence="10 12">Specifically methylates the N3 position of the uracil ring of uridine 1498 (m3U1498) in 16S rRNA. Acts on the fully assembled 30S ribosomal subunit.</text>
</comment>
<dbReference type="InterPro" id="IPR006700">
    <property type="entry name" value="RsmE"/>
</dbReference>
<accession>A0ABW1UP06</accession>
<dbReference type="PANTHER" id="PTHR30027">
    <property type="entry name" value="RIBOSOMAL RNA SMALL SUBUNIT METHYLTRANSFERASE E"/>
    <property type="match status" value="1"/>
</dbReference>
<keyword evidence="5 12" id="KW-0963">Cytoplasm</keyword>
<evidence type="ECO:0000256" key="8">
    <source>
        <dbReference type="ARBA" id="ARBA00022679"/>
    </source>
</evidence>
<dbReference type="EMBL" id="JBHSSM010000015">
    <property type="protein sequence ID" value="MFC6315068.1"/>
    <property type="molecule type" value="Genomic_DNA"/>
</dbReference>
<dbReference type="InterPro" id="IPR029026">
    <property type="entry name" value="tRNA_m1G_MTases_N"/>
</dbReference>
<dbReference type="NCBIfam" id="TIGR00046">
    <property type="entry name" value="RsmE family RNA methyltransferase"/>
    <property type="match status" value="1"/>
</dbReference>
<dbReference type="Proteomes" id="UP001596310">
    <property type="component" value="Unassembled WGS sequence"/>
</dbReference>
<name>A0ABW1UP06_9LACO</name>
<evidence type="ECO:0000256" key="6">
    <source>
        <dbReference type="ARBA" id="ARBA00022552"/>
    </source>
</evidence>
<comment type="similarity">
    <text evidence="2 12">Belongs to the RNA methyltransferase RsmE family.</text>
</comment>
<keyword evidence="8 12" id="KW-0808">Transferase</keyword>
<dbReference type="InterPro" id="IPR029028">
    <property type="entry name" value="Alpha/beta_knot_MTases"/>
</dbReference>
<comment type="subcellular location">
    <subcellularLocation>
        <location evidence="1 12">Cytoplasm</location>
    </subcellularLocation>
</comment>
<keyword evidence="9 12" id="KW-0949">S-adenosyl-L-methionine</keyword>
<dbReference type="GO" id="GO:0008168">
    <property type="term" value="F:methyltransferase activity"/>
    <property type="evidence" value="ECO:0007669"/>
    <property type="project" value="UniProtKB-KW"/>
</dbReference>
<evidence type="ECO:0000313" key="14">
    <source>
        <dbReference type="EMBL" id="MFC6315068.1"/>
    </source>
</evidence>
<evidence type="ECO:0000256" key="10">
    <source>
        <dbReference type="ARBA" id="ARBA00025699"/>
    </source>
</evidence>
<evidence type="ECO:0000256" key="5">
    <source>
        <dbReference type="ARBA" id="ARBA00022490"/>
    </source>
</evidence>
<sequence>MQLLFVERPLMPAAQLVLTGAAYQHVICVLRLEIGAALELVGSDQVGFAATITAIDPANSSFSVQLAAVALPNTELPVQATIICGLPKGEKTKLIVQKATELGVARIIFCPMQRSIMRWRPEQVTKKVAHLQQIAASAAEQSHRRLIPQVEYWPTLAPLPSVGLNLVAYEEVVKNGQQDLALAQAFQTLRQQLLALPHEAAVPPTDRPAVRMIFGPEGGLAPVEVADLTARGVQSVGLGPRILRTETAPLYFLSSLSYAIEVETLPR</sequence>
<feature type="domain" description="Ribosomal RNA small subunit methyltransferase E methyltransferase" evidence="13">
    <location>
        <begin position="75"/>
        <end position="256"/>
    </location>
</feature>
<dbReference type="SUPFAM" id="SSF75217">
    <property type="entry name" value="alpha/beta knot"/>
    <property type="match status" value="1"/>
</dbReference>
<evidence type="ECO:0000256" key="9">
    <source>
        <dbReference type="ARBA" id="ARBA00022691"/>
    </source>
</evidence>
<dbReference type="Pfam" id="PF04452">
    <property type="entry name" value="Methyltrans_RNA"/>
    <property type="match status" value="1"/>
</dbReference>
<dbReference type="CDD" id="cd18084">
    <property type="entry name" value="RsmE-like"/>
    <property type="match status" value="1"/>
</dbReference>
<dbReference type="PIRSF" id="PIRSF015601">
    <property type="entry name" value="MTase_slr0722"/>
    <property type="match status" value="1"/>
</dbReference>
<evidence type="ECO:0000256" key="2">
    <source>
        <dbReference type="ARBA" id="ARBA00005528"/>
    </source>
</evidence>
<dbReference type="Gene3D" id="3.40.1280.10">
    <property type="match status" value="1"/>
</dbReference>
<evidence type="ECO:0000256" key="3">
    <source>
        <dbReference type="ARBA" id="ARBA00012328"/>
    </source>
</evidence>
<gene>
    <name evidence="14" type="ORF">ACFQHW_05715</name>
</gene>